<sequence length="74" mass="8111">MTAITSRRDRKTQTLSSTPREWHASPAKLRRQNFNPGSRICLLAPIENATAAVVDLTGVNLGQGAPRYRPLNAP</sequence>
<reference evidence="2 3" key="1">
    <citation type="submission" date="2014-08" db="EMBL/GenBank/DDBJ databases">
        <authorList>
            <person name="Moulin Lionel"/>
        </authorList>
    </citation>
    <scope>NUCLEOTIDE SEQUENCE [LARGE SCALE GENOMIC DNA]</scope>
</reference>
<evidence type="ECO:0000313" key="2">
    <source>
        <dbReference type="EMBL" id="CDX53056.1"/>
    </source>
</evidence>
<accession>A0A090FZL7</accession>
<name>A0A090FZL7_MESPL</name>
<proteinExistence type="predicted"/>
<dbReference type="Proteomes" id="UP000046122">
    <property type="component" value="Unassembled WGS sequence"/>
</dbReference>
<organism evidence="2 3">
    <name type="scientific">Mesorhizobium plurifarium</name>
    <dbReference type="NCBI Taxonomy" id="69974"/>
    <lineage>
        <taxon>Bacteria</taxon>
        <taxon>Pseudomonadati</taxon>
        <taxon>Pseudomonadota</taxon>
        <taxon>Alphaproteobacteria</taxon>
        <taxon>Hyphomicrobiales</taxon>
        <taxon>Phyllobacteriaceae</taxon>
        <taxon>Mesorhizobium</taxon>
    </lineage>
</organism>
<dbReference type="AlphaFoldDB" id="A0A090FZL7"/>
<evidence type="ECO:0000313" key="3">
    <source>
        <dbReference type="Proteomes" id="UP000046122"/>
    </source>
</evidence>
<feature type="region of interest" description="Disordered" evidence="1">
    <location>
        <begin position="1"/>
        <end position="28"/>
    </location>
</feature>
<dbReference type="EMBL" id="CCNE01000009">
    <property type="protein sequence ID" value="CDX53056.1"/>
    <property type="molecule type" value="Genomic_DNA"/>
</dbReference>
<protein>
    <submittedName>
        <fullName evidence="2">Uncharacterized protein</fullName>
    </submittedName>
</protein>
<gene>
    <name evidence="2" type="ORF">MPL3365_170234</name>
</gene>
<evidence type="ECO:0000256" key="1">
    <source>
        <dbReference type="SAM" id="MobiDB-lite"/>
    </source>
</evidence>